<dbReference type="FunFam" id="2.40.10.10:FF:000120">
    <property type="entry name" value="Putative serine protease"/>
    <property type="match status" value="1"/>
</dbReference>
<feature type="compositionally biased region" description="Low complexity" evidence="14">
    <location>
        <begin position="331"/>
        <end position="341"/>
    </location>
</feature>
<dbReference type="InterPro" id="IPR009003">
    <property type="entry name" value="Peptidase_S1_PA"/>
</dbReference>
<evidence type="ECO:0000256" key="15">
    <source>
        <dbReference type="SAM" id="SignalP"/>
    </source>
</evidence>
<evidence type="ECO:0000256" key="14">
    <source>
        <dbReference type="SAM" id="MobiDB-lite"/>
    </source>
</evidence>
<sequence>MKILFLLIVAASCQVTLGEQWQCGIAKYSLNPKPKTGNRIVGGWEAKPHSLPWQVRLVIYMDDKSNAVYKCGGTLIQMVPGNGTDLVLTAAHCFFDPETGEWTPERRVYALVGIHNEKNDKELTRHVLKAKSLFFNKQFAKVGIAEDIALVQLEQLVPYTDETRPICLPEKDERLEVGKDCFTSGWGRTKEQGPNSDALQMVDAKVQADQYCVNQLFRGIVFCAGHLEGGKDACEGDSGGPLFCPVNGRIVQYGIVSQGEGCARKNMPGEYTKLSKFVTWLESSVKQFPSYSKESIKPATTKNPVLFEGPASQSPPAKLQIPAPQTPTSPAPTATKPSTTSGSRFTANAGKNNQPPRITPRPYVSPYLRL</sequence>
<dbReference type="InterPro" id="IPR033116">
    <property type="entry name" value="TRYPSIN_SER"/>
</dbReference>
<reference evidence="17" key="2">
    <citation type="submission" date="2014-03" db="EMBL/GenBank/DDBJ databases">
        <title>The whipworm genome and dual-species transcriptomics of an intimate host-pathogen interaction.</title>
        <authorList>
            <person name="Foth B.J."/>
            <person name="Tsai I.J."/>
            <person name="Reid A.J."/>
            <person name="Bancroft A.J."/>
            <person name="Nichol S."/>
            <person name="Tracey A."/>
            <person name="Holroyd N."/>
            <person name="Cotton J.A."/>
            <person name="Stanley E.J."/>
            <person name="Zarowiecki M."/>
            <person name="Liu J.Z."/>
            <person name="Huckvale T."/>
            <person name="Cooper P.J."/>
            <person name="Grencis R.K."/>
            <person name="Berriman M."/>
        </authorList>
    </citation>
    <scope>NUCLEOTIDE SEQUENCE [LARGE SCALE GENOMIC DNA]</scope>
</reference>
<evidence type="ECO:0000256" key="2">
    <source>
        <dbReference type="ARBA" id="ARBA00012050"/>
    </source>
</evidence>
<dbReference type="GO" id="GO:0006508">
    <property type="term" value="P:proteolysis"/>
    <property type="evidence" value="ECO:0007669"/>
    <property type="project" value="UniProtKB-KW"/>
</dbReference>
<keyword evidence="6 15" id="KW-0732">Signal</keyword>
<protein>
    <recommendedName>
        <fullName evidence="3">Acrosin</fullName>
        <ecNumber evidence="2">3.4.21.10</ecNumber>
        <ecNumber evidence="12">3.4.21.84</ecNumber>
    </recommendedName>
</protein>
<feature type="signal peptide" evidence="15">
    <location>
        <begin position="1"/>
        <end position="18"/>
    </location>
</feature>
<keyword evidence="10" id="KW-1015">Disulfide bond</keyword>
<evidence type="ECO:0000313" key="18">
    <source>
        <dbReference type="Proteomes" id="UP000030665"/>
    </source>
</evidence>
<dbReference type="InterPro" id="IPR018114">
    <property type="entry name" value="TRYPSIN_HIS"/>
</dbReference>
<dbReference type="EC" id="3.4.21.10" evidence="2"/>
<evidence type="ECO:0000256" key="6">
    <source>
        <dbReference type="ARBA" id="ARBA00022729"/>
    </source>
</evidence>
<feature type="region of interest" description="Disordered" evidence="14">
    <location>
        <begin position="302"/>
        <end position="370"/>
    </location>
</feature>
<feature type="compositionally biased region" description="Polar residues" evidence="14">
    <location>
        <begin position="342"/>
        <end position="356"/>
    </location>
</feature>
<dbReference type="Proteomes" id="UP000030665">
    <property type="component" value="Unassembled WGS sequence"/>
</dbReference>
<feature type="domain" description="Peptidase S1" evidence="16">
    <location>
        <begin position="40"/>
        <end position="286"/>
    </location>
</feature>
<dbReference type="PROSITE" id="PS00134">
    <property type="entry name" value="TRYPSIN_HIS"/>
    <property type="match status" value="1"/>
</dbReference>
<dbReference type="Pfam" id="PF00089">
    <property type="entry name" value="Trypsin"/>
    <property type="match status" value="1"/>
</dbReference>
<comment type="catalytic activity">
    <reaction evidence="1">
        <text>Preferential cleavage: Arg-|-Xaa, Lys-|-Xaa.</text>
        <dbReference type="EC" id="3.4.21.10"/>
    </reaction>
</comment>
<dbReference type="GO" id="GO:0042381">
    <property type="term" value="P:hemolymph coagulation"/>
    <property type="evidence" value="ECO:0007669"/>
    <property type="project" value="UniProtKB-KW"/>
</dbReference>
<feature type="chain" id="PRO_5001728198" description="Acrosin" evidence="15">
    <location>
        <begin position="19"/>
        <end position="370"/>
    </location>
</feature>
<dbReference type="OrthoDB" id="414661at2759"/>
<dbReference type="CDD" id="cd00190">
    <property type="entry name" value="Tryp_SPc"/>
    <property type="match status" value="1"/>
</dbReference>
<reference evidence="17" key="1">
    <citation type="submission" date="2014-01" db="EMBL/GenBank/DDBJ databases">
        <authorList>
            <person name="Aslett M."/>
        </authorList>
    </citation>
    <scope>NUCLEOTIDE SEQUENCE</scope>
</reference>
<dbReference type="PANTHER" id="PTHR24252:SF8">
    <property type="entry name" value="ACROSIN"/>
    <property type="match status" value="1"/>
</dbReference>
<evidence type="ECO:0000256" key="5">
    <source>
        <dbReference type="ARBA" id="ARBA00022670"/>
    </source>
</evidence>
<evidence type="ECO:0000259" key="16">
    <source>
        <dbReference type="PROSITE" id="PS50240"/>
    </source>
</evidence>
<dbReference type="SUPFAM" id="SSF50494">
    <property type="entry name" value="Trypsin-like serine proteases"/>
    <property type="match status" value="1"/>
</dbReference>
<dbReference type="PROSITE" id="PS50240">
    <property type="entry name" value="TRYPSIN_DOM"/>
    <property type="match status" value="1"/>
</dbReference>
<dbReference type="InterPro" id="IPR001314">
    <property type="entry name" value="Peptidase_S1A"/>
</dbReference>
<evidence type="ECO:0000256" key="7">
    <source>
        <dbReference type="ARBA" id="ARBA00022801"/>
    </source>
</evidence>
<dbReference type="STRING" id="36087.A0A077YX58"/>
<dbReference type="AlphaFoldDB" id="A0A077YX58"/>
<evidence type="ECO:0000256" key="11">
    <source>
        <dbReference type="ARBA" id="ARBA00052079"/>
    </source>
</evidence>
<keyword evidence="5 13" id="KW-0645">Protease</keyword>
<evidence type="ECO:0000256" key="4">
    <source>
        <dbReference type="ARBA" id="ARBA00022659"/>
    </source>
</evidence>
<evidence type="ECO:0000313" key="17">
    <source>
        <dbReference type="EMBL" id="CDW52068.1"/>
    </source>
</evidence>
<gene>
    <name evidence="17" type="ORF">TTRE_0000032701</name>
</gene>
<dbReference type="SMART" id="SM00020">
    <property type="entry name" value="Tryp_SPc"/>
    <property type="match status" value="1"/>
</dbReference>
<keyword evidence="18" id="KW-1185">Reference proteome</keyword>
<dbReference type="EMBL" id="HG805814">
    <property type="protein sequence ID" value="CDW52068.1"/>
    <property type="molecule type" value="Genomic_DNA"/>
</dbReference>
<evidence type="ECO:0000256" key="1">
    <source>
        <dbReference type="ARBA" id="ARBA00001656"/>
    </source>
</evidence>
<accession>A0A077YX58</accession>
<evidence type="ECO:0000256" key="3">
    <source>
        <dbReference type="ARBA" id="ARBA00017161"/>
    </source>
</evidence>
<dbReference type="EC" id="3.4.21.84" evidence="12"/>
<dbReference type="PANTHER" id="PTHR24252">
    <property type="entry name" value="ACROSIN-RELATED"/>
    <property type="match status" value="1"/>
</dbReference>
<dbReference type="PROSITE" id="PS00135">
    <property type="entry name" value="TRYPSIN_SER"/>
    <property type="match status" value="1"/>
</dbReference>
<proteinExistence type="predicted"/>
<evidence type="ECO:0000256" key="9">
    <source>
        <dbReference type="ARBA" id="ARBA00022825"/>
    </source>
</evidence>
<dbReference type="PRINTS" id="PR00722">
    <property type="entry name" value="CHYMOTRYPSIN"/>
</dbReference>
<keyword evidence="4" id="KW-0768">Sushi</keyword>
<evidence type="ECO:0000256" key="10">
    <source>
        <dbReference type="ARBA" id="ARBA00023157"/>
    </source>
</evidence>
<dbReference type="GO" id="GO:0004252">
    <property type="term" value="F:serine-type endopeptidase activity"/>
    <property type="evidence" value="ECO:0007669"/>
    <property type="project" value="InterPro"/>
</dbReference>
<organism evidence="17 18">
    <name type="scientific">Trichuris trichiura</name>
    <name type="common">Whipworm</name>
    <name type="synonym">Trichocephalus trichiurus</name>
    <dbReference type="NCBI Taxonomy" id="36087"/>
    <lineage>
        <taxon>Eukaryota</taxon>
        <taxon>Metazoa</taxon>
        <taxon>Ecdysozoa</taxon>
        <taxon>Nematoda</taxon>
        <taxon>Enoplea</taxon>
        <taxon>Dorylaimia</taxon>
        <taxon>Trichinellida</taxon>
        <taxon>Trichuridae</taxon>
        <taxon>Trichuris</taxon>
    </lineage>
</organism>
<comment type="catalytic activity">
    <reaction evidence="11">
        <text>Selective cleavage of 103-Arg-|-Ser-104 and 124-Ile-|-Ile-125 bonds in Limulus clotting factor B to form activated factor B. Cleavage of -Pro-Arg-|-Xaa- bonds in synthetic substrates.</text>
        <dbReference type="EC" id="3.4.21.84"/>
    </reaction>
</comment>
<dbReference type="InterPro" id="IPR043504">
    <property type="entry name" value="Peptidase_S1_PA_chymotrypsin"/>
</dbReference>
<dbReference type="Gene3D" id="2.40.10.10">
    <property type="entry name" value="Trypsin-like serine proteases"/>
    <property type="match status" value="1"/>
</dbReference>
<evidence type="ECO:0000256" key="12">
    <source>
        <dbReference type="ARBA" id="ARBA00066707"/>
    </source>
</evidence>
<keyword evidence="7 13" id="KW-0378">Hydrolase</keyword>
<name>A0A077YX58_TRITR</name>
<evidence type="ECO:0000256" key="13">
    <source>
        <dbReference type="RuleBase" id="RU363034"/>
    </source>
</evidence>
<evidence type="ECO:0000256" key="8">
    <source>
        <dbReference type="ARBA" id="ARBA00022820"/>
    </source>
</evidence>
<keyword evidence="8" id="KW-0353">Hemolymph clotting</keyword>
<dbReference type="InterPro" id="IPR001254">
    <property type="entry name" value="Trypsin_dom"/>
</dbReference>
<keyword evidence="9 13" id="KW-0720">Serine protease</keyword>